<dbReference type="EMBL" id="JAQOMS010000002">
    <property type="protein sequence ID" value="MDC2889147.1"/>
    <property type="molecule type" value="Genomic_DNA"/>
</dbReference>
<organism evidence="1 2">
    <name type="scientific">Psychrosphaera algicola</name>
    <dbReference type="NCBI Taxonomy" id="3023714"/>
    <lineage>
        <taxon>Bacteria</taxon>
        <taxon>Pseudomonadati</taxon>
        <taxon>Pseudomonadota</taxon>
        <taxon>Gammaproteobacteria</taxon>
        <taxon>Alteromonadales</taxon>
        <taxon>Pseudoalteromonadaceae</taxon>
        <taxon>Psychrosphaera</taxon>
    </lineage>
</organism>
<evidence type="ECO:0000313" key="1">
    <source>
        <dbReference type="EMBL" id="MDC2889147.1"/>
    </source>
</evidence>
<gene>
    <name evidence="1" type="ORF">PN838_10720</name>
</gene>
<protein>
    <submittedName>
        <fullName evidence="1">Uncharacterized protein</fullName>
    </submittedName>
</protein>
<evidence type="ECO:0000313" key="2">
    <source>
        <dbReference type="Proteomes" id="UP001528411"/>
    </source>
</evidence>
<dbReference type="Proteomes" id="UP001528411">
    <property type="component" value="Unassembled WGS sequence"/>
</dbReference>
<reference evidence="1 2" key="1">
    <citation type="submission" date="2023-01" db="EMBL/GenBank/DDBJ databases">
        <title>Psychrosphaera sp. nov., isolated from marine algae.</title>
        <authorList>
            <person name="Bayburt H."/>
            <person name="Choi B.J."/>
            <person name="Kim J.M."/>
            <person name="Choi D.G."/>
            <person name="Jeon C.O."/>
        </authorList>
    </citation>
    <scope>NUCLEOTIDE SEQUENCE [LARGE SCALE GENOMIC DNA]</scope>
    <source>
        <strain evidence="1 2">G1-22</strain>
    </source>
</reference>
<keyword evidence="2" id="KW-1185">Reference proteome</keyword>
<name>A0ABT5FEU8_9GAMM</name>
<accession>A0ABT5FEU8</accession>
<dbReference type="RefSeq" id="WP_272180647.1">
    <property type="nucleotide sequence ID" value="NZ_JAQOMS010000002.1"/>
</dbReference>
<comment type="caution">
    <text evidence="1">The sequence shown here is derived from an EMBL/GenBank/DDBJ whole genome shotgun (WGS) entry which is preliminary data.</text>
</comment>
<sequence length="44" mass="4977">MYPLNQYTLAWLIKVMVVTTTVKKLVCKKLAGLIIVAKLKPAQF</sequence>
<proteinExistence type="predicted"/>